<dbReference type="Proteomes" id="UP000199524">
    <property type="component" value="Chromosome I"/>
</dbReference>
<evidence type="ECO:0000313" key="7">
    <source>
        <dbReference type="EMBL" id="SDT43810.1"/>
    </source>
</evidence>
<accession>A0A1H2ACW4</accession>
<dbReference type="Pfam" id="PF12833">
    <property type="entry name" value="HTH_18"/>
    <property type="match status" value="1"/>
</dbReference>
<comment type="subcellular location">
    <subcellularLocation>
        <location evidence="1">Cytoplasm</location>
    </subcellularLocation>
</comment>
<gene>
    <name evidence="7" type="ORF">SAMN05216598_5731</name>
</gene>
<evidence type="ECO:0000313" key="8">
    <source>
        <dbReference type="Proteomes" id="UP000199524"/>
    </source>
</evidence>
<reference evidence="8" key="1">
    <citation type="submission" date="2016-10" db="EMBL/GenBank/DDBJ databases">
        <authorList>
            <person name="Varghese N."/>
            <person name="Submissions S."/>
        </authorList>
    </citation>
    <scope>NUCLEOTIDE SEQUENCE [LARGE SCALE GENOMIC DNA]</scope>
    <source>
        <strain evidence="8">ATCC 23835</strain>
    </source>
</reference>
<dbReference type="AlphaFoldDB" id="A0A1H2ACW4"/>
<comment type="function">
    <text evidence="5">Regulatory protein of the TOL plasmid xyl operons. XylS activates the xylXYZLTEGFJQKIH operon required for the degradation of toluene, m-xylene and p-xylene.</text>
</comment>
<keyword evidence="8" id="KW-1185">Reference proteome</keyword>
<dbReference type="GO" id="GO:0009893">
    <property type="term" value="P:positive regulation of metabolic process"/>
    <property type="evidence" value="ECO:0007669"/>
    <property type="project" value="UniProtKB-ARBA"/>
</dbReference>
<sequence length="244" mass="26905">MQADERFAMMCPGGLSAQRVSFVRAGADGVCLACDELRVGCYLPSDWQGLVVGRSALRVVSGDWSSAALPGTCLMKLQVFIDMGVAFERDRACAQPWAALPMPFVVSRSRATLERWYIEQALRDDPGYQLFASVLRQSASYWLVRFLLEQGTASEKLIGLARRYGVSVSHFRRLCHQALGGAAKPELRDWRAAKALLRMIRGGGSLTDVALEYGYASSSHFSKEVRELLGVAPSRLLDLVEQPD</sequence>
<evidence type="ECO:0000256" key="4">
    <source>
        <dbReference type="ARBA" id="ARBA00023163"/>
    </source>
</evidence>
<dbReference type="GO" id="GO:0043565">
    <property type="term" value="F:sequence-specific DNA binding"/>
    <property type="evidence" value="ECO:0007669"/>
    <property type="project" value="InterPro"/>
</dbReference>
<name>A0A1H2ACW4_9PSED</name>
<dbReference type="Gene3D" id="1.10.10.60">
    <property type="entry name" value="Homeodomain-like"/>
    <property type="match status" value="1"/>
</dbReference>
<keyword evidence="3" id="KW-0238">DNA-binding</keyword>
<keyword evidence="4" id="KW-0804">Transcription</keyword>
<protein>
    <submittedName>
        <fullName evidence="7">Transcriptional regulator, AraC family</fullName>
    </submittedName>
</protein>
<dbReference type="InterPro" id="IPR050204">
    <property type="entry name" value="AraC_XylS_family_regulators"/>
</dbReference>
<proteinExistence type="predicted"/>
<dbReference type="EMBL" id="LT629777">
    <property type="protein sequence ID" value="SDT43810.1"/>
    <property type="molecule type" value="Genomic_DNA"/>
</dbReference>
<evidence type="ECO:0000259" key="6">
    <source>
        <dbReference type="PROSITE" id="PS01124"/>
    </source>
</evidence>
<dbReference type="PROSITE" id="PS01124">
    <property type="entry name" value="HTH_ARAC_FAMILY_2"/>
    <property type="match status" value="1"/>
</dbReference>
<evidence type="ECO:0000256" key="3">
    <source>
        <dbReference type="ARBA" id="ARBA00023125"/>
    </source>
</evidence>
<dbReference type="PROSITE" id="PS00041">
    <property type="entry name" value="HTH_ARAC_FAMILY_1"/>
    <property type="match status" value="1"/>
</dbReference>
<feature type="domain" description="HTH araC/xylS-type" evidence="6">
    <location>
        <begin position="141"/>
        <end position="239"/>
    </location>
</feature>
<dbReference type="SMART" id="SM00342">
    <property type="entry name" value="HTH_ARAC"/>
    <property type="match status" value="1"/>
</dbReference>
<dbReference type="InterPro" id="IPR009057">
    <property type="entry name" value="Homeodomain-like_sf"/>
</dbReference>
<dbReference type="PANTHER" id="PTHR46796">
    <property type="entry name" value="HTH-TYPE TRANSCRIPTIONAL ACTIVATOR RHAS-RELATED"/>
    <property type="match status" value="1"/>
</dbReference>
<evidence type="ECO:0000256" key="5">
    <source>
        <dbReference type="ARBA" id="ARBA00037345"/>
    </source>
</evidence>
<dbReference type="GO" id="GO:0003700">
    <property type="term" value="F:DNA-binding transcription factor activity"/>
    <property type="evidence" value="ECO:0007669"/>
    <property type="project" value="InterPro"/>
</dbReference>
<evidence type="ECO:0000256" key="2">
    <source>
        <dbReference type="ARBA" id="ARBA00023015"/>
    </source>
</evidence>
<dbReference type="GO" id="GO:0005737">
    <property type="term" value="C:cytoplasm"/>
    <property type="evidence" value="ECO:0007669"/>
    <property type="project" value="UniProtKB-SubCell"/>
</dbReference>
<keyword evidence="2" id="KW-0805">Transcription regulation</keyword>
<dbReference type="SUPFAM" id="SSF46689">
    <property type="entry name" value="Homeodomain-like"/>
    <property type="match status" value="1"/>
</dbReference>
<evidence type="ECO:0000256" key="1">
    <source>
        <dbReference type="ARBA" id="ARBA00004496"/>
    </source>
</evidence>
<organism evidence="7 8">
    <name type="scientific">Pseudomonas asplenii</name>
    <dbReference type="NCBI Taxonomy" id="53407"/>
    <lineage>
        <taxon>Bacteria</taxon>
        <taxon>Pseudomonadati</taxon>
        <taxon>Pseudomonadota</taxon>
        <taxon>Gammaproteobacteria</taxon>
        <taxon>Pseudomonadales</taxon>
        <taxon>Pseudomonadaceae</taxon>
        <taxon>Pseudomonas</taxon>
    </lineage>
</organism>
<dbReference type="InterPro" id="IPR018060">
    <property type="entry name" value="HTH_AraC"/>
</dbReference>
<dbReference type="InterPro" id="IPR018062">
    <property type="entry name" value="HTH_AraC-typ_CS"/>
</dbReference>